<gene>
    <name evidence="13" type="ORF">LECACI_7A007965</name>
</gene>
<accession>A0AAI8Z5I7</accession>
<dbReference type="InterPro" id="IPR021056">
    <property type="entry name" value="Mt_import_IM_translocase_Tim54"/>
</dbReference>
<feature type="compositionally biased region" description="Low complexity" evidence="12">
    <location>
        <begin position="7"/>
        <end position="33"/>
    </location>
</feature>
<feature type="region of interest" description="Disordered" evidence="12">
    <location>
        <begin position="227"/>
        <end position="253"/>
    </location>
</feature>
<evidence type="ECO:0000256" key="5">
    <source>
        <dbReference type="ARBA" id="ARBA00022692"/>
    </source>
</evidence>
<comment type="subcellular location">
    <subcellularLocation>
        <location evidence="1">Mitochondrion inner membrane</location>
        <topology evidence="1">Single-pass membrane protein</topology>
    </subcellularLocation>
</comment>
<evidence type="ECO:0000256" key="11">
    <source>
        <dbReference type="ARBA" id="ARBA00023136"/>
    </source>
</evidence>
<evidence type="ECO:0000256" key="1">
    <source>
        <dbReference type="ARBA" id="ARBA00004434"/>
    </source>
</evidence>
<keyword evidence="6" id="KW-0999">Mitochondrion inner membrane</keyword>
<proteinExistence type="inferred from homology"/>
<keyword evidence="4" id="KW-0813">Transport</keyword>
<name>A0AAI8Z5I7_9PEZI</name>
<evidence type="ECO:0000256" key="4">
    <source>
        <dbReference type="ARBA" id="ARBA00022448"/>
    </source>
</evidence>
<feature type="region of interest" description="Disordered" evidence="12">
    <location>
        <begin position="460"/>
        <end position="486"/>
    </location>
</feature>
<dbReference type="Pfam" id="PF11711">
    <property type="entry name" value="Tim54"/>
    <property type="match status" value="1"/>
</dbReference>
<dbReference type="GO" id="GO:0005743">
    <property type="term" value="C:mitochondrial inner membrane"/>
    <property type="evidence" value="ECO:0007669"/>
    <property type="project" value="UniProtKB-SubCell"/>
</dbReference>
<dbReference type="GO" id="GO:0015031">
    <property type="term" value="P:protein transport"/>
    <property type="evidence" value="ECO:0007669"/>
    <property type="project" value="UniProtKB-KW"/>
</dbReference>
<comment type="similarity">
    <text evidence="2">Belongs to the TIM54 family.</text>
</comment>
<evidence type="ECO:0000256" key="10">
    <source>
        <dbReference type="ARBA" id="ARBA00023128"/>
    </source>
</evidence>
<dbReference type="EMBL" id="CAVMBE010000071">
    <property type="protein sequence ID" value="CAK4032807.1"/>
    <property type="molecule type" value="Genomic_DNA"/>
</dbReference>
<dbReference type="Proteomes" id="UP001296104">
    <property type="component" value="Unassembled WGS sequence"/>
</dbReference>
<evidence type="ECO:0000256" key="9">
    <source>
        <dbReference type="ARBA" id="ARBA00023010"/>
    </source>
</evidence>
<evidence type="ECO:0000313" key="14">
    <source>
        <dbReference type="Proteomes" id="UP001296104"/>
    </source>
</evidence>
<evidence type="ECO:0000256" key="6">
    <source>
        <dbReference type="ARBA" id="ARBA00022792"/>
    </source>
</evidence>
<keyword evidence="11" id="KW-0472">Membrane</keyword>
<evidence type="ECO:0000313" key="13">
    <source>
        <dbReference type="EMBL" id="CAK4032807.1"/>
    </source>
</evidence>
<keyword evidence="5" id="KW-0812">Transmembrane</keyword>
<dbReference type="AlphaFoldDB" id="A0AAI8Z5I7"/>
<evidence type="ECO:0000256" key="2">
    <source>
        <dbReference type="ARBA" id="ARBA00006355"/>
    </source>
</evidence>
<feature type="region of interest" description="Disordered" evidence="12">
    <location>
        <begin position="266"/>
        <end position="333"/>
    </location>
</feature>
<keyword evidence="9" id="KW-0811">Translocation</keyword>
<keyword evidence="7" id="KW-0653">Protein transport</keyword>
<protein>
    <recommendedName>
        <fullName evidence="3">Mitochondrial import inner membrane translocase subunit TIM54</fullName>
    </recommendedName>
</protein>
<organism evidence="13 14">
    <name type="scientific">Lecanosticta acicola</name>
    <dbReference type="NCBI Taxonomy" id="111012"/>
    <lineage>
        <taxon>Eukaryota</taxon>
        <taxon>Fungi</taxon>
        <taxon>Dikarya</taxon>
        <taxon>Ascomycota</taxon>
        <taxon>Pezizomycotina</taxon>
        <taxon>Dothideomycetes</taxon>
        <taxon>Dothideomycetidae</taxon>
        <taxon>Mycosphaerellales</taxon>
        <taxon>Mycosphaerellaceae</taxon>
        <taxon>Lecanosticta</taxon>
    </lineage>
</organism>
<comment type="caution">
    <text evidence="13">The sequence shown here is derived from an EMBL/GenBank/DDBJ whole genome shotgun (WGS) entry which is preliminary data.</text>
</comment>
<keyword evidence="8" id="KW-1133">Transmembrane helix</keyword>
<keyword evidence="14" id="KW-1185">Reference proteome</keyword>
<evidence type="ECO:0000256" key="7">
    <source>
        <dbReference type="ARBA" id="ARBA00022927"/>
    </source>
</evidence>
<evidence type="ECO:0000256" key="12">
    <source>
        <dbReference type="SAM" id="MobiDB-lite"/>
    </source>
</evidence>
<keyword evidence="10" id="KW-0496">Mitochondrion</keyword>
<sequence>MSGKTNGPPADNAAPASSNASASSAGSANASGATSQKPQNPAFRMMGLPRLRLPSRNWMIFLSVTGSFAGAVIYDKWQTKRMREKWCSMVSHIADQPLDTKTAPRKVTIYLCAPPGDGLRSAREHFHEYVKPVLVSAAMDWDVVEGRKEGDVRHKTAERIRKRRRLEGEGPATAEEDAEEYTVESIRAKNGDVDFPGVAGDIVIGRHTWKEYIRGIHEGYLGPVDAPKSLAEGDASDQSEPIKHASGQPSVGDAAVNAATETAIQDAHASPVESLESAVSGNASATDDHGPEKASPEVQSDTEKKEKEVEKPKRRFPPPYVSPDEYDTAALSPSTPEIIGPSVGVRMPHLLGFRNTPIRIYRFLNRRRLQDDVGRQVAAAVLAAHRPYGSVAVTNDDSATESIVDVPEQQGVLAFEEKDWWSKVVNRQREEHEESVWIEPIALDERIASRMRAFYLTSEDEDRAKRMENGTEKAALKRGDRSRPTE</sequence>
<reference evidence="13" key="1">
    <citation type="submission" date="2023-11" db="EMBL/GenBank/DDBJ databases">
        <authorList>
            <person name="Alioto T."/>
            <person name="Alioto T."/>
            <person name="Gomez Garrido J."/>
        </authorList>
    </citation>
    <scope>NUCLEOTIDE SEQUENCE</scope>
</reference>
<feature type="compositionally biased region" description="Basic and acidic residues" evidence="12">
    <location>
        <begin position="286"/>
        <end position="311"/>
    </location>
</feature>
<evidence type="ECO:0000256" key="8">
    <source>
        <dbReference type="ARBA" id="ARBA00022989"/>
    </source>
</evidence>
<evidence type="ECO:0000256" key="3">
    <source>
        <dbReference type="ARBA" id="ARBA00020796"/>
    </source>
</evidence>
<feature type="region of interest" description="Disordered" evidence="12">
    <location>
        <begin position="1"/>
        <end position="42"/>
    </location>
</feature>
<feature type="compositionally biased region" description="Basic and acidic residues" evidence="12">
    <location>
        <begin position="462"/>
        <end position="486"/>
    </location>
</feature>